<accession>A6IV30</accession>
<dbReference type="EMBL" id="CH473969">
    <property type="protein sequence ID" value="EDM07150.1"/>
    <property type="molecule type" value="Genomic_DNA"/>
</dbReference>
<evidence type="ECO:0000313" key="1">
    <source>
        <dbReference type="EMBL" id="EDM07150.1"/>
    </source>
</evidence>
<dbReference type="AlphaFoldDB" id="A6IV30"/>
<evidence type="ECO:0000313" key="2">
    <source>
        <dbReference type="Proteomes" id="UP000234681"/>
    </source>
</evidence>
<gene>
    <name evidence="1" type="ORF">rCG_38086</name>
</gene>
<reference evidence="1 2" key="1">
    <citation type="submission" date="2005-09" db="EMBL/GenBank/DDBJ databases">
        <authorList>
            <person name="Mural R.J."/>
            <person name="Li P.W."/>
            <person name="Adams M.D."/>
            <person name="Amanatides P.G."/>
            <person name="Baden-Tillson H."/>
            <person name="Barnstead M."/>
            <person name="Chin S.H."/>
            <person name="Dew I."/>
            <person name="Evans C.A."/>
            <person name="Ferriera S."/>
            <person name="Flanigan M."/>
            <person name="Fosler C."/>
            <person name="Glodek A."/>
            <person name="Gu Z."/>
            <person name="Holt R.A."/>
            <person name="Jennings D."/>
            <person name="Kraft C.L."/>
            <person name="Lu F."/>
            <person name="Nguyen T."/>
            <person name="Nusskern D.R."/>
            <person name="Pfannkoch C.M."/>
            <person name="Sitter C."/>
            <person name="Sutton G.G."/>
            <person name="Venter J.C."/>
            <person name="Wang Z."/>
            <person name="Woodage T."/>
            <person name="Zheng X.H."/>
            <person name="Zhong F."/>
        </authorList>
    </citation>
    <scope>NUCLEOTIDE SEQUENCE [LARGE SCALE GENOMIC DNA]</scope>
    <source>
        <strain>BN</strain>
        <strain evidence="2">Sprague-Dawley</strain>
    </source>
</reference>
<sequence length="38" mass="4532">MLSSVFFPSQPLSRHQKQRWKETGLIQSTSFHYLKLPQ</sequence>
<proteinExistence type="predicted"/>
<organism evidence="1 2">
    <name type="scientific">Rattus norvegicus</name>
    <name type="common">Rat</name>
    <dbReference type="NCBI Taxonomy" id="10116"/>
    <lineage>
        <taxon>Eukaryota</taxon>
        <taxon>Metazoa</taxon>
        <taxon>Chordata</taxon>
        <taxon>Craniata</taxon>
        <taxon>Vertebrata</taxon>
        <taxon>Euteleostomi</taxon>
        <taxon>Mammalia</taxon>
        <taxon>Eutheria</taxon>
        <taxon>Euarchontoglires</taxon>
        <taxon>Glires</taxon>
        <taxon>Rodentia</taxon>
        <taxon>Myomorpha</taxon>
        <taxon>Muroidea</taxon>
        <taxon>Muridae</taxon>
        <taxon>Murinae</taxon>
        <taxon>Rattus</taxon>
    </lineage>
</organism>
<protein>
    <submittedName>
        <fullName evidence="1">RCG38086</fullName>
    </submittedName>
</protein>
<dbReference type="Proteomes" id="UP000234681">
    <property type="component" value="Chromosome X"/>
</dbReference>
<name>A6IV30_RAT</name>